<dbReference type="EMBL" id="JACIIK010000011">
    <property type="protein sequence ID" value="MBB6205115.1"/>
    <property type="molecule type" value="Genomic_DNA"/>
</dbReference>
<proteinExistence type="predicted"/>
<reference evidence="2 3" key="1">
    <citation type="submission" date="2020-08" db="EMBL/GenBank/DDBJ databases">
        <title>Genomic Encyclopedia of Type Strains, Phase IV (KMG-V): Genome sequencing to study the core and pangenomes of soil and plant-associated prokaryotes.</title>
        <authorList>
            <person name="Whitman W."/>
        </authorList>
    </citation>
    <scope>NUCLEOTIDE SEQUENCE [LARGE SCALE GENOMIC DNA]</scope>
    <source>
        <strain evidence="2 3">SEMIA 4013</strain>
    </source>
</reference>
<protein>
    <submittedName>
        <fullName evidence="2">Uncharacterized protein</fullName>
    </submittedName>
</protein>
<evidence type="ECO:0000256" key="1">
    <source>
        <dbReference type="SAM" id="MobiDB-lite"/>
    </source>
</evidence>
<organism evidence="2 3">
    <name type="scientific">Paraburkholderia fungorum</name>
    <dbReference type="NCBI Taxonomy" id="134537"/>
    <lineage>
        <taxon>Bacteria</taxon>
        <taxon>Pseudomonadati</taxon>
        <taxon>Pseudomonadota</taxon>
        <taxon>Betaproteobacteria</taxon>
        <taxon>Burkholderiales</taxon>
        <taxon>Burkholderiaceae</taxon>
        <taxon>Paraburkholderia</taxon>
    </lineage>
</organism>
<gene>
    <name evidence="2" type="ORF">GGD69_006009</name>
</gene>
<feature type="region of interest" description="Disordered" evidence="1">
    <location>
        <begin position="1"/>
        <end position="26"/>
    </location>
</feature>
<dbReference type="GeneID" id="66521140"/>
<sequence>MQSSAGSYHPKDVATSRTLKPTQELSRQTLLSQADAGCLDFEQYTAGFSM</sequence>
<dbReference type="AlphaFoldDB" id="A0AAW3V2G2"/>
<evidence type="ECO:0000313" key="3">
    <source>
        <dbReference type="Proteomes" id="UP000518681"/>
    </source>
</evidence>
<evidence type="ECO:0000313" key="2">
    <source>
        <dbReference type="EMBL" id="MBB6205115.1"/>
    </source>
</evidence>
<name>A0AAW3V2G2_9BURK</name>
<dbReference type="Proteomes" id="UP000518681">
    <property type="component" value="Unassembled WGS sequence"/>
</dbReference>
<feature type="compositionally biased region" description="Polar residues" evidence="1">
    <location>
        <begin position="15"/>
        <end position="26"/>
    </location>
</feature>
<accession>A0AAW3V2G2</accession>
<dbReference type="RefSeq" id="WP_156034531.1">
    <property type="nucleotide sequence ID" value="NZ_CADFGE010000013.1"/>
</dbReference>
<comment type="caution">
    <text evidence="2">The sequence shown here is derived from an EMBL/GenBank/DDBJ whole genome shotgun (WGS) entry which is preliminary data.</text>
</comment>